<accession>A0ABR0QAN1</accession>
<evidence type="ECO:0000313" key="2">
    <source>
        <dbReference type="EMBL" id="KAK5836337.1"/>
    </source>
</evidence>
<comment type="caution">
    <text evidence="2">The sequence shown here is derived from an EMBL/GenBank/DDBJ whole genome shotgun (WGS) entry which is preliminary data.</text>
</comment>
<sequence length="173" mass="19902">MDITTILGKVHAKERVVSAPSKKVSIKKNQKRPKVSEESHVQNVDPPLDECLTEILNSRASQKAELDGLRQSSEKAFRKYQEDTTKNLTEALLELRSDLVLHTQVASNPMNLSEVDFNFFKDISTNFLSFTIYHPEGKDWKVVQTKWKQMIGFLVTNTLETKMMKRILKIHLT</sequence>
<protein>
    <submittedName>
        <fullName evidence="2">Uncharacterized protein</fullName>
    </submittedName>
</protein>
<reference evidence="2 3" key="1">
    <citation type="submission" date="2023-03" db="EMBL/GenBank/DDBJ databases">
        <title>WGS of Gossypium arboreum.</title>
        <authorList>
            <person name="Yu D."/>
        </authorList>
    </citation>
    <scope>NUCLEOTIDE SEQUENCE [LARGE SCALE GENOMIC DNA]</scope>
    <source>
        <tissue evidence="2">Leaf</tissue>
    </source>
</reference>
<proteinExistence type="predicted"/>
<evidence type="ECO:0000256" key="1">
    <source>
        <dbReference type="SAM" id="MobiDB-lite"/>
    </source>
</evidence>
<keyword evidence="3" id="KW-1185">Reference proteome</keyword>
<organism evidence="2 3">
    <name type="scientific">Gossypium arboreum</name>
    <name type="common">Tree cotton</name>
    <name type="synonym">Gossypium nanking</name>
    <dbReference type="NCBI Taxonomy" id="29729"/>
    <lineage>
        <taxon>Eukaryota</taxon>
        <taxon>Viridiplantae</taxon>
        <taxon>Streptophyta</taxon>
        <taxon>Embryophyta</taxon>
        <taxon>Tracheophyta</taxon>
        <taxon>Spermatophyta</taxon>
        <taxon>Magnoliopsida</taxon>
        <taxon>eudicotyledons</taxon>
        <taxon>Gunneridae</taxon>
        <taxon>Pentapetalae</taxon>
        <taxon>rosids</taxon>
        <taxon>malvids</taxon>
        <taxon>Malvales</taxon>
        <taxon>Malvaceae</taxon>
        <taxon>Malvoideae</taxon>
        <taxon>Gossypium</taxon>
    </lineage>
</organism>
<gene>
    <name evidence="2" type="ORF">PVK06_012121</name>
</gene>
<feature type="compositionally biased region" description="Basic residues" evidence="1">
    <location>
        <begin position="24"/>
        <end position="33"/>
    </location>
</feature>
<feature type="region of interest" description="Disordered" evidence="1">
    <location>
        <begin position="21"/>
        <end position="43"/>
    </location>
</feature>
<name>A0ABR0QAN1_GOSAR</name>
<dbReference type="Proteomes" id="UP001358586">
    <property type="component" value="Chromosome 4"/>
</dbReference>
<evidence type="ECO:0000313" key="3">
    <source>
        <dbReference type="Proteomes" id="UP001358586"/>
    </source>
</evidence>
<dbReference type="EMBL" id="JARKNE010000004">
    <property type="protein sequence ID" value="KAK5836337.1"/>
    <property type="molecule type" value="Genomic_DNA"/>
</dbReference>